<proteinExistence type="inferred from homology"/>
<dbReference type="AlphaFoldDB" id="A0A365GZZ9"/>
<dbReference type="OrthoDB" id="9777711at2"/>
<dbReference type="Gene3D" id="1.10.12.10">
    <property type="entry name" value="Lyase 2-enoyl-coa Hydratase, Chain A, domain 2"/>
    <property type="match status" value="1"/>
</dbReference>
<dbReference type="PROSITE" id="PS00166">
    <property type="entry name" value="ENOYL_COA_HYDRATASE"/>
    <property type="match status" value="1"/>
</dbReference>
<protein>
    <submittedName>
        <fullName evidence="5">Enoyl-CoA hydratase/isomerase family protein</fullName>
    </submittedName>
</protein>
<dbReference type="InterPro" id="IPR001753">
    <property type="entry name" value="Enoyl-CoA_hydra/iso"/>
</dbReference>
<keyword evidence="6" id="KW-1185">Reference proteome</keyword>
<evidence type="ECO:0000256" key="1">
    <source>
        <dbReference type="ARBA" id="ARBA00005254"/>
    </source>
</evidence>
<dbReference type="RefSeq" id="WP_111870443.1">
    <property type="nucleotide sequence ID" value="NZ_QLYX01000013.1"/>
</dbReference>
<dbReference type="EMBL" id="QLYX01000013">
    <property type="protein sequence ID" value="RAY12387.1"/>
    <property type="molecule type" value="Genomic_DNA"/>
</dbReference>
<evidence type="ECO:0000256" key="4">
    <source>
        <dbReference type="SAM" id="MobiDB-lite"/>
    </source>
</evidence>
<evidence type="ECO:0000256" key="2">
    <source>
        <dbReference type="ARBA" id="ARBA00023239"/>
    </source>
</evidence>
<dbReference type="GO" id="GO:0016853">
    <property type="term" value="F:isomerase activity"/>
    <property type="evidence" value="ECO:0007669"/>
    <property type="project" value="UniProtKB-KW"/>
</dbReference>
<name>A0A365GZZ9_9ACTN</name>
<dbReference type="Proteomes" id="UP000251891">
    <property type="component" value="Unassembled WGS sequence"/>
</dbReference>
<dbReference type="Pfam" id="PF00378">
    <property type="entry name" value="ECH_1"/>
    <property type="match status" value="2"/>
</dbReference>
<dbReference type="GO" id="GO:0016829">
    <property type="term" value="F:lyase activity"/>
    <property type="evidence" value="ECO:0007669"/>
    <property type="project" value="UniProtKB-KW"/>
</dbReference>
<dbReference type="Gene3D" id="3.90.226.10">
    <property type="entry name" value="2-enoyl-CoA Hydratase, Chain A, domain 1"/>
    <property type="match status" value="1"/>
</dbReference>
<dbReference type="PANTHER" id="PTHR11941:SF130">
    <property type="entry name" value="ENOYL-COA HYDRATASE ECHA12-RELATED"/>
    <property type="match status" value="1"/>
</dbReference>
<dbReference type="SUPFAM" id="SSF52096">
    <property type="entry name" value="ClpP/crotonase"/>
    <property type="match status" value="1"/>
</dbReference>
<evidence type="ECO:0000313" key="5">
    <source>
        <dbReference type="EMBL" id="RAY12387.1"/>
    </source>
</evidence>
<dbReference type="PANTHER" id="PTHR11941">
    <property type="entry name" value="ENOYL-COA HYDRATASE-RELATED"/>
    <property type="match status" value="1"/>
</dbReference>
<feature type="compositionally biased region" description="Low complexity" evidence="4">
    <location>
        <begin position="88"/>
        <end position="99"/>
    </location>
</feature>
<sequence length="296" mass="31264">MLTNGDAYLRDTPASGRTVRVTEPAPGVRLLTLDREHRLNAMSGELIKDLHAALDDVAVDDSCRVVVLTGAGRAFCAGLDLHEPPARDVASAAPAAPAAAEEEPARRRSPQAGMHVQQAIAALVPKLRNLRQPVIAAVNGPASGGGFALALASDIRIASATAKFNAAFVRIGLSGCDIGVSWLLPRLIGAGLSHELLLTGRFVEAAEALRIGLVSRVVDDGAVVEAALETAAQICANSPMGVWMTKEVAWSQLEVSSLQAGIDLENRTQILTSYTRDQTEQVTSFLERRAPTYTDS</sequence>
<comment type="caution">
    <text evidence="5">The sequence shown here is derived from an EMBL/GenBank/DDBJ whole genome shotgun (WGS) entry which is preliminary data.</text>
</comment>
<keyword evidence="5" id="KW-0413">Isomerase</keyword>
<dbReference type="CDD" id="cd06558">
    <property type="entry name" value="crotonase-like"/>
    <property type="match status" value="1"/>
</dbReference>
<dbReference type="InterPro" id="IPR029045">
    <property type="entry name" value="ClpP/crotonase-like_dom_sf"/>
</dbReference>
<reference evidence="5 6" key="1">
    <citation type="submission" date="2018-06" db="EMBL/GenBank/DDBJ databases">
        <title>Actinomadura craniellae sp. nov. isolated from marine sponge Craniella sp.</title>
        <authorList>
            <person name="Li L."/>
            <person name="Xu Q.H."/>
            <person name="Lin H.W."/>
            <person name="Lu Y.H."/>
        </authorList>
    </citation>
    <scope>NUCLEOTIDE SEQUENCE [LARGE SCALE GENOMIC DNA]</scope>
    <source>
        <strain evidence="5 6">LHW63021</strain>
    </source>
</reference>
<keyword evidence="2" id="KW-0456">Lyase</keyword>
<gene>
    <name evidence="5" type="ORF">DPM19_24880</name>
</gene>
<feature type="region of interest" description="Disordered" evidence="4">
    <location>
        <begin position="88"/>
        <end position="111"/>
    </location>
</feature>
<comment type="similarity">
    <text evidence="1 3">Belongs to the enoyl-CoA hydratase/isomerase family.</text>
</comment>
<dbReference type="InterPro" id="IPR014748">
    <property type="entry name" value="Enoyl-CoA_hydra_C"/>
</dbReference>
<evidence type="ECO:0000256" key="3">
    <source>
        <dbReference type="RuleBase" id="RU003707"/>
    </source>
</evidence>
<organism evidence="5 6">
    <name type="scientific">Actinomadura craniellae</name>
    <dbReference type="NCBI Taxonomy" id="2231787"/>
    <lineage>
        <taxon>Bacteria</taxon>
        <taxon>Bacillati</taxon>
        <taxon>Actinomycetota</taxon>
        <taxon>Actinomycetes</taxon>
        <taxon>Streptosporangiales</taxon>
        <taxon>Thermomonosporaceae</taxon>
        <taxon>Actinomadura</taxon>
    </lineage>
</organism>
<dbReference type="InterPro" id="IPR018376">
    <property type="entry name" value="Enoyl-CoA_hyd/isom_CS"/>
</dbReference>
<evidence type="ECO:0000313" key="6">
    <source>
        <dbReference type="Proteomes" id="UP000251891"/>
    </source>
</evidence>
<accession>A0A365GZZ9</accession>
<dbReference type="GO" id="GO:0006635">
    <property type="term" value="P:fatty acid beta-oxidation"/>
    <property type="evidence" value="ECO:0007669"/>
    <property type="project" value="TreeGrafter"/>
</dbReference>